<sequence>MPVLSRLAATLLPRPWALQRLPGAGPQVVGLRDVPPAWQALLPWAGDAPAAARLQLPSLPSLPSARPQLGDDESFRLRLTAEAVRVQAATPAGVSHALHALSQLWWQAREAGLAALPALQIDDAPRHPWRGLLVDVARRPLPFDALLGLLDGMAAARFNVLHWHLTDDQAWRLASARYPRLQTHASGGFCYTLDQARRLVDEAGARGIRVVPELDLPGHCWALGLAHPELLCAPAPTAAQPGFGVFGAAVNPESDALYAFLDSLLGEWAEVFPDPFVHLGGDELAPAAWTRLAEQRGTSLAALQAAYLARVAGVLRRHGKRLLAWDEMGQSTALPAGSVLQCWRGDEALRLAPPGLGGRLRSAGFYLDQIHPAAYHWRRPLQAPPRPPAPADDAPAWSLRATVGAWQVEGRLWLQGDDARLHLRSTGTLDEWLAPRVVPEPGAGPTGWRLQVDSDLGELELWGPGAAGCGWLRVNALRQPCDWQPLPAGPAGWPADSGGPAVPMLGGEAALWGELVEAPQLPLRLWPRALAVAERLWSDPAGAGHDLAPRLAAAQCWLVATGRLPADPAAPLFAALCPDTADRERLRALAAWLEPGSGYARQHAKKRALAYHQHEPLDRLADALPAESPLMAALGDDAAAWQAALAHAREQLPAWRVLLAAKPRLAPALPLLDALDDLSALGLALWAGRKPGDAQCRLHRGAALVDEMLPALVQPLQRRLDALA</sequence>
<evidence type="ECO:0000313" key="1">
    <source>
        <dbReference type="EMBL" id="MCY4746225.1"/>
    </source>
</evidence>
<proteinExistence type="predicted"/>
<evidence type="ECO:0000313" key="2">
    <source>
        <dbReference type="Proteomes" id="UP001076464"/>
    </source>
</evidence>
<dbReference type="EMBL" id="JAPPUY010000003">
    <property type="protein sequence ID" value="MCY4746225.1"/>
    <property type="molecule type" value="Genomic_DNA"/>
</dbReference>
<gene>
    <name evidence="1" type="ORF">NYO99_14655</name>
</gene>
<organism evidence="1 2">
    <name type="scientific">Roseateles hydrophilus</name>
    <dbReference type="NCBI Taxonomy" id="2975054"/>
    <lineage>
        <taxon>Bacteria</taxon>
        <taxon>Pseudomonadati</taxon>
        <taxon>Pseudomonadota</taxon>
        <taxon>Betaproteobacteria</taxon>
        <taxon>Burkholderiales</taxon>
        <taxon>Sphaerotilaceae</taxon>
        <taxon>Roseateles</taxon>
    </lineage>
</organism>
<name>A0ACC6CD63_9BURK</name>
<reference evidence="1" key="1">
    <citation type="submission" date="2022-08" db="EMBL/GenBank/DDBJ databases">
        <title>Genome sequencing of Pelomonas sp. UHG3.</title>
        <authorList>
            <person name="So Y."/>
        </authorList>
    </citation>
    <scope>NUCLEOTIDE SEQUENCE</scope>
    <source>
        <strain evidence="1">UHG3</strain>
    </source>
</reference>
<comment type="caution">
    <text evidence="1">The sequence shown here is derived from an EMBL/GenBank/DDBJ whole genome shotgun (WGS) entry which is preliminary data.</text>
</comment>
<accession>A0ACC6CD63</accession>
<keyword evidence="2" id="KW-1185">Reference proteome</keyword>
<dbReference type="Proteomes" id="UP001076464">
    <property type="component" value="Unassembled WGS sequence"/>
</dbReference>
<protein>
    <submittedName>
        <fullName evidence="1">Family 20 glycosylhydrolase</fullName>
    </submittedName>
</protein>